<keyword evidence="2" id="KW-0479">Metal-binding</keyword>
<dbReference type="AlphaFoldDB" id="A0A8J3QVU5"/>
<dbReference type="InterPro" id="IPR036922">
    <property type="entry name" value="Rieske_2Fe-2S_sf"/>
</dbReference>
<dbReference type="SUPFAM" id="SSF55961">
    <property type="entry name" value="Bet v1-like"/>
    <property type="match status" value="1"/>
</dbReference>
<keyword evidence="1" id="KW-0001">2Fe-2S</keyword>
<keyword evidence="5" id="KW-0411">Iron-sulfur</keyword>
<dbReference type="GO" id="GO:0051537">
    <property type="term" value="F:2 iron, 2 sulfur cluster binding"/>
    <property type="evidence" value="ECO:0007669"/>
    <property type="project" value="UniProtKB-KW"/>
</dbReference>
<dbReference type="PROSITE" id="PS51296">
    <property type="entry name" value="RIESKE"/>
    <property type="match status" value="1"/>
</dbReference>
<keyword evidence="8" id="KW-1185">Reference proteome</keyword>
<dbReference type="GO" id="GO:0005506">
    <property type="term" value="F:iron ion binding"/>
    <property type="evidence" value="ECO:0007669"/>
    <property type="project" value="InterPro"/>
</dbReference>
<dbReference type="InterPro" id="IPR017941">
    <property type="entry name" value="Rieske_2Fe-2S"/>
</dbReference>
<proteinExistence type="predicted"/>
<evidence type="ECO:0000256" key="5">
    <source>
        <dbReference type="ARBA" id="ARBA00023014"/>
    </source>
</evidence>
<gene>
    <name evidence="7" type="ORF">Raf01_59650</name>
</gene>
<dbReference type="CDD" id="cd03479">
    <property type="entry name" value="Rieske_RO_Alpha_PhDO_like"/>
    <property type="match status" value="1"/>
</dbReference>
<dbReference type="PANTHER" id="PTHR21266:SF59">
    <property type="entry name" value="BLR4922 PROTEIN"/>
    <property type="match status" value="1"/>
</dbReference>
<dbReference type="Gene3D" id="3.90.380.10">
    <property type="entry name" value="Naphthalene 1,2-dioxygenase Alpha Subunit, Chain A, domain 1"/>
    <property type="match status" value="1"/>
</dbReference>
<dbReference type="RefSeq" id="WP_203921343.1">
    <property type="nucleotide sequence ID" value="NZ_BONZ01000057.1"/>
</dbReference>
<dbReference type="GO" id="GO:0004497">
    <property type="term" value="F:monooxygenase activity"/>
    <property type="evidence" value="ECO:0007669"/>
    <property type="project" value="UniProtKB-ARBA"/>
</dbReference>
<sequence length="424" mass="48246">MHISAELNKRLTEVGPGTPMGEVFRRYWIPACLAEEVGPPDGAPIRIRLLGEDLVAFRDSAGDVGLVDAYCAHRRAPLFFGRNEECGLRCVYHGWKFDTLGNCVDMPSEPPYSKFRLRVSIKAYPTHEAAGIIWTYMGPTELMPPPPDYEWMRAGADYFRIDKTGEPCNFLQAIEGGIDTAHSSFAHNNDLENPRLLRTLDPHPRLEVDVKDYGYTYASLRNVSKDSVYLRVYQFMMPFQQFRGGLLDMEGNKPKVPAINGHMWVPIDDTSVWVYNWMYVADSSVKVTDQWWDEHEHAMGRGPQDFVPGTYWLKASPENDFFIDREVQRTKTFTGIEGVNTQDYALQTGMGRIVDRSKEALGSTDHAIQAARRLMIEAMEDAEAQRPLRGTDPATYNKVRATDMIVPRGSDWRDVSKEAVQAYW</sequence>
<evidence type="ECO:0000259" key="6">
    <source>
        <dbReference type="PROSITE" id="PS51296"/>
    </source>
</evidence>
<comment type="caution">
    <text evidence="7">The sequence shown here is derived from an EMBL/GenBank/DDBJ whole genome shotgun (WGS) entry which is preliminary data.</text>
</comment>
<dbReference type="InterPro" id="IPR015881">
    <property type="entry name" value="ARHD_Rieske_2Fe_2S"/>
</dbReference>
<dbReference type="PANTHER" id="PTHR21266">
    <property type="entry name" value="IRON-SULFUR DOMAIN CONTAINING PROTEIN"/>
    <property type="match status" value="1"/>
</dbReference>
<dbReference type="Pfam" id="PF19301">
    <property type="entry name" value="LigXa_C"/>
    <property type="match status" value="1"/>
</dbReference>
<dbReference type="SUPFAM" id="SSF50022">
    <property type="entry name" value="ISP domain"/>
    <property type="match status" value="1"/>
</dbReference>
<reference evidence="7" key="1">
    <citation type="submission" date="2021-01" db="EMBL/GenBank/DDBJ databases">
        <title>Whole genome shotgun sequence of Rugosimonospora africana NBRC 104875.</title>
        <authorList>
            <person name="Komaki H."/>
            <person name="Tamura T."/>
        </authorList>
    </citation>
    <scope>NUCLEOTIDE SEQUENCE</scope>
    <source>
        <strain evidence="7">NBRC 104875</strain>
    </source>
</reference>
<dbReference type="PROSITE" id="PS00570">
    <property type="entry name" value="RING_HYDROXYL_ALPHA"/>
    <property type="match status" value="1"/>
</dbReference>
<dbReference type="Gene3D" id="2.102.10.10">
    <property type="entry name" value="Rieske [2Fe-2S] iron-sulphur domain"/>
    <property type="match status" value="1"/>
</dbReference>
<feature type="domain" description="Rieske" evidence="6">
    <location>
        <begin position="28"/>
        <end position="135"/>
    </location>
</feature>
<dbReference type="Proteomes" id="UP000642748">
    <property type="component" value="Unassembled WGS sequence"/>
</dbReference>
<protein>
    <submittedName>
        <fullName evidence="7">Ring-hydroxylating oxygenase subunit alpha</fullName>
    </submittedName>
</protein>
<dbReference type="Pfam" id="PF00355">
    <property type="entry name" value="Rieske"/>
    <property type="match status" value="1"/>
</dbReference>
<organism evidence="7 8">
    <name type="scientific">Rugosimonospora africana</name>
    <dbReference type="NCBI Taxonomy" id="556532"/>
    <lineage>
        <taxon>Bacteria</taxon>
        <taxon>Bacillati</taxon>
        <taxon>Actinomycetota</taxon>
        <taxon>Actinomycetes</taxon>
        <taxon>Micromonosporales</taxon>
        <taxon>Micromonosporaceae</taxon>
        <taxon>Rugosimonospora</taxon>
    </lineage>
</organism>
<dbReference type="EMBL" id="BONZ01000057">
    <property type="protein sequence ID" value="GIH17793.1"/>
    <property type="molecule type" value="Genomic_DNA"/>
</dbReference>
<keyword evidence="3" id="KW-0560">Oxidoreductase</keyword>
<name>A0A8J3QVU5_9ACTN</name>
<evidence type="ECO:0000313" key="7">
    <source>
        <dbReference type="EMBL" id="GIH17793.1"/>
    </source>
</evidence>
<dbReference type="GO" id="GO:0016705">
    <property type="term" value="F:oxidoreductase activity, acting on paired donors, with incorporation or reduction of molecular oxygen"/>
    <property type="evidence" value="ECO:0007669"/>
    <property type="project" value="UniProtKB-ARBA"/>
</dbReference>
<accession>A0A8J3QVU5</accession>
<evidence type="ECO:0000256" key="3">
    <source>
        <dbReference type="ARBA" id="ARBA00023002"/>
    </source>
</evidence>
<keyword evidence="4" id="KW-0408">Iron</keyword>
<evidence type="ECO:0000256" key="2">
    <source>
        <dbReference type="ARBA" id="ARBA00022723"/>
    </source>
</evidence>
<evidence type="ECO:0000313" key="8">
    <source>
        <dbReference type="Proteomes" id="UP000642748"/>
    </source>
</evidence>
<dbReference type="InterPro" id="IPR045623">
    <property type="entry name" value="LigXa_C"/>
</dbReference>
<dbReference type="InterPro" id="IPR050584">
    <property type="entry name" value="Cholesterol_7-desaturase"/>
</dbReference>
<evidence type="ECO:0000256" key="1">
    <source>
        <dbReference type="ARBA" id="ARBA00022714"/>
    </source>
</evidence>
<evidence type="ECO:0000256" key="4">
    <source>
        <dbReference type="ARBA" id="ARBA00023004"/>
    </source>
</evidence>